<comment type="caution">
    <text evidence="7">The sequence shown here is derived from an EMBL/GenBank/DDBJ whole genome shotgun (WGS) entry which is preliminary data.</text>
</comment>
<dbReference type="InterPro" id="IPR036884">
    <property type="entry name" value="2Fe-2S-bd_dom_sf"/>
</dbReference>
<evidence type="ECO:0000256" key="4">
    <source>
        <dbReference type="ARBA" id="ARBA00023004"/>
    </source>
</evidence>
<dbReference type="OrthoDB" id="9796880at2"/>
<dbReference type="SUPFAM" id="SSF54292">
    <property type="entry name" value="2Fe-2S ferredoxin-like"/>
    <property type="match status" value="1"/>
</dbReference>
<dbReference type="EMBL" id="MZGT01000026">
    <property type="protein sequence ID" value="OPJ62083.1"/>
    <property type="molecule type" value="Genomic_DNA"/>
</dbReference>
<sequence length="158" mass="16992">MSNTITLKINNKTITTEESSTKRLLDFLREDLDITGPKEGCGEGECGACAVIIDKELINSCLVTIGSVQEKEIITVEGLKGTKQFDVLEKCFAEAGAVQCGFCTPGMIMAAHALLSKIPKPTEDDVRDGISGNLCRCTGYNMIINGILMASKRGDGLW</sequence>
<dbReference type="Pfam" id="PF01799">
    <property type="entry name" value="Fer2_2"/>
    <property type="match status" value="1"/>
</dbReference>
<keyword evidence="5" id="KW-0411">Iron-sulfur</keyword>
<organism evidence="7 9">
    <name type="scientific">Clostridium chromiireducens</name>
    <dbReference type="NCBI Taxonomy" id="225345"/>
    <lineage>
        <taxon>Bacteria</taxon>
        <taxon>Bacillati</taxon>
        <taxon>Bacillota</taxon>
        <taxon>Clostridia</taxon>
        <taxon>Eubacteriales</taxon>
        <taxon>Clostridiaceae</taxon>
        <taxon>Clostridium</taxon>
    </lineage>
</organism>
<evidence type="ECO:0000256" key="3">
    <source>
        <dbReference type="ARBA" id="ARBA00023002"/>
    </source>
</evidence>
<dbReference type="Gene3D" id="3.10.20.30">
    <property type="match status" value="1"/>
</dbReference>
<keyword evidence="4" id="KW-0408">Iron</keyword>
<dbReference type="InterPro" id="IPR036010">
    <property type="entry name" value="2Fe-2S_ferredoxin-like_sf"/>
</dbReference>
<dbReference type="Proteomes" id="UP000265930">
    <property type="component" value="Unassembled WGS sequence"/>
</dbReference>
<dbReference type="GO" id="GO:0046872">
    <property type="term" value="F:metal ion binding"/>
    <property type="evidence" value="ECO:0007669"/>
    <property type="project" value="UniProtKB-KW"/>
</dbReference>
<dbReference type="EC" id="1.17.1.5" evidence="7"/>
<evidence type="ECO:0000313" key="9">
    <source>
        <dbReference type="Proteomes" id="UP000191056"/>
    </source>
</evidence>
<dbReference type="PROSITE" id="PS00197">
    <property type="entry name" value="2FE2S_FER_1"/>
    <property type="match status" value="1"/>
</dbReference>
<dbReference type="InterPro" id="IPR002888">
    <property type="entry name" value="2Fe-2S-bd"/>
</dbReference>
<dbReference type="InterPro" id="IPR006058">
    <property type="entry name" value="2Fe2S_fd_BS"/>
</dbReference>
<dbReference type="PROSITE" id="PS51085">
    <property type="entry name" value="2FE2S_FER_2"/>
    <property type="match status" value="1"/>
</dbReference>
<keyword evidence="2" id="KW-0479">Metal-binding</keyword>
<accession>A0A1V4IQ98</accession>
<dbReference type="AlphaFoldDB" id="A0A1V4IQ98"/>
<dbReference type="InterPro" id="IPR001041">
    <property type="entry name" value="2Fe-2S_ferredoxin-type"/>
</dbReference>
<dbReference type="InterPro" id="IPR051452">
    <property type="entry name" value="Diverse_Oxidoreductases"/>
</dbReference>
<keyword evidence="3 7" id="KW-0560">Oxidoreductase</keyword>
<dbReference type="PANTHER" id="PTHR44379:SF5">
    <property type="entry name" value="OXIDOREDUCTASE WITH IRON-SULFUR SUBUNIT"/>
    <property type="match status" value="1"/>
</dbReference>
<dbReference type="Gene3D" id="1.10.150.120">
    <property type="entry name" value="[2Fe-2S]-binding domain"/>
    <property type="match status" value="1"/>
</dbReference>
<dbReference type="PANTHER" id="PTHR44379">
    <property type="entry name" value="OXIDOREDUCTASE WITH IRON-SULFUR SUBUNIT"/>
    <property type="match status" value="1"/>
</dbReference>
<dbReference type="InterPro" id="IPR012675">
    <property type="entry name" value="Beta-grasp_dom_sf"/>
</dbReference>
<reference evidence="7 9" key="1">
    <citation type="submission" date="2017-03" db="EMBL/GenBank/DDBJ databases">
        <title>Genome sequence of Clostridium chromiireducens DSM 23318.</title>
        <authorList>
            <person name="Poehlein A."/>
            <person name="Daniel R."/>
        </authorList>
    </citation>
    <scope>NUCLEOTIDE SEQUENCE [LARGE SCALE GENOMIC DNA]</scope>
    <source>
        <strain evidence="7 9">DSM 23318</strain>
    </source>
</reference>
<evidence type="ECO:0000256" key="2">
    <source>
        <dbReference type="ARBA" id="ARBA00022723"/>
    </source>
</evidence>
<keyword evidence="1" id="KW-0001">2Fe-2S</keyword>
<dbReference type="Proteomes" id="UP000191056">
    <property type="component" value="Unassembled WGS sequence"/>
</dbReference>
<evidence type="ECO:0000259" key="6">
    <source>
        <dbReference type="PROSITE" id="PS51085"/>
    </source>
</evidence>
<reference evidence="8 10" key="2">
    <citation type="submission" date="2018-08" db="EMBL/GenBank/DDBJ databases">
        <title>Genome of Clostridium chromiireducens C1, DSM12136.</title>
        <authorList>
            <person name="Xing M."/>
            <person name="Wei Y."/>
            <person name="Ang E.L."/>
            <person name="Zhao H."/>
            <person name="Zhang Y."/>
        </authorList>
    </citation>
    <scope>NUCLEOTIDE SEQUENCE [LARGE SCALE GENOMIC DNA]</scope>
    <source>
        <strain evidence="8 10">C1</strain>
    </source>
</reference>
<evidence type="ECO:0000256" key="1">
    <source>
        <dbReference type="ARBA" id="ARBA00022714"/>
    </source>
</evidence>
<name>A0A1V4IQ98_9CLOT</name>
<dbReference type="CDD" id="cd00207">
    <property type="entry name" value="fer2"/>
    <property type="match status" value="1"/>
</dbReference>
<dbReference type="GO" id="GO:0050138">
    <property type="term" value="F:nicotinate dehydrogenase activity"/>
    <property type="evidence" value="ECO:0007669"/>
    <property type="project" value="UniProtKB-EC"/>
</dbReference>
<dbReference type="RefSeq" id="WP_079439856.1">
    <property type="nucleotide sequence ID" value="NZ_MZGT01000026.1"/>
</dbReference>
<dbReference type="SUPFAM" id="SSF47741">
    <property type="entry name" value="CO dehydrogenase ISP C-domain like"/>
    <property type="match status" value="1"/>
</dbReference>
<protein>
    <submittedName>
        <fullName evidence="8">(2Fe-2S)-binding protein</fullName>
    </submittedName>
    <submittedName>
        <fullName evidence="7">Nicotinate dehydrogenase small FeS subunit</fullName>
        <ecNumber evidence="7">1.17.1.5</ecNumber>
    </submittedName>
</protein>
<dbReference type="EMBL" id="QXDJ01000007">
    <property type="protein sequence ID" value="RII32492.1"/>
    <property type="molecule type" value="Genomic_DNA"/>
</dbReference>
<evidence type="ECO:0000313" key="10">
    <source>
        <dbReference type="Proteomes" id="UP000265930"/>
    </source>
</evidence>
<feature type="domain" description="2Fe-2S ferredoxin-type" evidence="6">
    <location>
        <begin position="3"/>
        <end position="79"/>
    </location>
</feature>
<evidence type="ECO:0000256" key="5">
    <source>
        <dbReference type="ARBA" id="ARBA00023014"/>
    </source>
</evidence>
<evidence type="ECO:0000313" key="7">
    <source>
        <dbReference type="EMBL" id="OPJ62083.1"/>
    </source>
</evidence>
<keyword evidence="9" id="KW-1185">Reference proteome</keyword>
<dbReference type="GO" id="GO:0051537">
    <property type="term" value="F:2 iron, 2 sulfur cluster binding"/>
    <property type="evidence" value="ECO:0007669"/>
    <property type="project" value="UniProtKB-KW"/>
</dbReference>
<dbReference type="Pfam" id="PF00111">
    <property type="entry name" value="Fer2"/>
    <property type="match status" value="1"/>
</dbReference>
<gene>
    <name evidence="7" type="primary">ndhS</name>
    <name evidence="7" type="ORF">CLCHR_22200</name>
    <name evidence="8" type="ORF">D2A34_22755</name>
</gene>
<evidence type="ECO:0000313" key="8">
    <source>
        <dbReference type="EMBL" id="RII32492.1"/>
    </source>
</evidence>
<proteinExistence type="predicted"/>
<dbReference type="STRING" id="225345.CLCHR_22200"/>